<gene>
    <name evidence="1" type="ORF">GCM10009801_10780</name>
</gene>
<organism evidence="1 2">
    <name type="scientific">Streptomyces albiaxialis</name>
    <dbReference type="NCBI Taxonomy" id="329523"/>
    <lineage>
        <taxon>Bacteria</taxon>
        <taxon>Bacillati</taxon>
        <taxon>Actinomycetota</taxon>
        <taxon>Actinomycetes</taxon>
        <taxon>Kitasatosporales</taxon>
        <taxon>Streptomycetaceae</taxon>
        <taxon>Streptomyces</taxon>
    </lineage>
</organism>
<name>A0ABN2VLP0_9ACTN</name>
<evidence type="ECO:0000313" key="2">
    <source>
        <dbReference type="Proteomes" id="UP001500016"/>
    </source>
</evidence>
<accession>A0ABN2VLP0</accession>
<reference evidence="1 2" key="1">
    <citation type="journal article" date="2019" name="Int. J. Syst. Evol. Microbiol.">
        <title>The Global Catalogue of Microorganisms (GCM) 10K type strain sequencing project: providing services to taxonomists for standard genome sequencing and annotation.</title>
        <authorList>
            <consortium name="The Broad Institute Genomics Platform"/>
            <consortium name="The Broad Institute Genome Sequencing Center for Infectious Disease"/>
            <person name="Wu L."/>
            <person name="Ma J."/>
        </authorList>
    </citation>
    <scope>NUCLEOTIDE SEQUENCE [LARGE SCALE GENOMIC DNA]</scope>
    <source>
        <strain evidence="1 2">JCM 15478</strain>
    </source>
</reference>
<keyword evidence="2" id="KW-1185">Reference proteome</keyword>
<dbReference type="EMBL" id="BAAAPE010000002">
    <property type="protein sequence ID" value="GAA2065436.1"/>
    <property type="molecule type" value="Genomic_DNA"/>
</dbReference>
<dbReference type="Proteomes" id="UP001500016">
    <property type="component" value="Unassembled WGS sequence"/>
</dbReference>
<evidence type="ECO:0000313" key="1">
    <source>
        <dbReference type="EMBL" id="GAA2065436.1"/>
    </source>
</evidence>
<sequence>MAEVRQSGGRVVVVDGSCGLEHVVSEVEGHFADVLAHGPVATSQSERRQLLRYANRAFVVQYQTFLTRSWARALGDTSDVVLPFSCECAREGCEEQIDLAVADFPAPPDGTSPPLLASGHGIYETLAS</sequence>
<proteinExistence type="predicted"/>
<protein>
    <submittedName>
        <fullName evidence="1">Uncharacterized protein</fullName>
    </submittedName>
</protein>
<comment type="caution">
    <text evidence="1">The sequence shown here is derived from an EMBL/GenBank/DDBJ whole genome shotgun (WGS) entry which is preliminary data.</text>
</comment>